<evidence type="ECO:0000313" key="4">
    <source>
        <dbReference type="Proteomes" id="UP000007435"/>
    </source>
</evidence>
<dbReference type="GO" id="GO:0003700">
    <property type="term" value="F:DNA-binding transcription factor activity"/>
    <property type="evidence" value="ECO:0007669"/>
    <property type="project" value="InterPro"/>
</dbReference>
<feature type="binding site" evidence="1">
    <location>
        <position position="97"/>
    </location>
    <ligand>
        <name>Zn(2+)</name>
        <dbReference type="ChEBI" id="CHEBI:29105"/>
    </ligand>
</feature>
<feature type="binding site" evidence="1">
    <location>
        <position position="100"/>
    </location>
    <ligand>
        <name>Zn(2+)</name>
        <dbReference type="ChEBI" id="CHEBI:29105"/>
    </ligand>
</feature>
<dbReference type="InterPro" id="IPR002481">
    <property type="entry name" value="FUR"/>
</dbReference>
<dbReference type="Proteomes" id="UP000007435">
    <property type="component" value="Chromosome"/>
</dbReference>
<dbReference type="Gene3D" id="1.10.10.10">
    <property type="entry name" value="Winged helix-like DNA-binding domain superfamily/Winged helix DNA-binding domain"/>
    <property type="match status" value="1"/>
</dbReference>
<comment type="cofactor">
    <cofactor evidence="2">
        <name>Mn(2+)</name>
        <dbReference type="ChEBI" id="CHEBI:29035"/>
    </cofactor>
    <cofactor evidence="2">
        <name>Fe(2+)</name>
        <dbReference type="ChEBI" id="CHEBI:29033"/>
    </cofactor>
    <text evidence="2">Binds 1 Mn(2+) or Fe(2+) ion per subunit.</text>
</comment>
<feature type="binding site" evidence="1">
    <location>
        <position position="133"/>
    </location>
    <ligand>
        <name>Zn(2+)</name>
        <dbReference type="ChEBI" id="CHEBI:29105"/>
    </ligand>
</feature>
<name>E4RT60_LEAB4</name>
<dbReference type="STRING" id="649349.Lbys_2936"/>
<dbReference type="PANTHER" id="PTHR33202:SF22">
    <property type="entry name" value="HYDROGEN PEROXIDE SENSITIVE REPRESSOR"/>
    <property type="match status" value="1"/>
</dbReference>
<organism evidence="3 4">
    <name type="scientific">Leadbetterella byssophila (strain DSM 17132 / JCM 16389 / KACC 11308 / NBRC 106382 / 4M15)</name>
    <dbReference type="NCBI Taxonomy" id="649349"/>
    <lineage>
        <taxon>Bacteria</taxon>
        <taxon>Pseudomonadati</taxon>
        <taxon>Bacteroidota</taxon>
        <taxon>Cytophagia</taxon>
        <taxon>Cytophagales</taxon>
        <taxon>Leadbetterellaceae</taxon>
        <taxon>Leadbetterella</taxon>
    </lineage>
</organism>
<feature type="binding site" evidence="1">
    <location>
        <position position="136"/>
    </location>
    <ligand>
        <name>Zn(2+)</name>
        <dbReference type="ChEBI" id="CHEBI:29105"/>
    </ligand>
</feature>
<dbReference type="eggNOG" id="COG0735">
    <property type="taxonomic scope" value="Bacteria"/>
</dbReference>
<keyword evidence="1" id="KW-0479">Metal-binding</keyword>
<evidence type="ECO:0000256" key="2">
    <source>
        <dbReference type="PIRSR" id="PIRSR602481-2"/>
    </source>
</evidence>
<dbReference type="RefSeq" id="WP_013409630.1">
    <property type="nucleotide sequence ID" value="NC_014655.1"/>
</dbReference>
<feature type="binding site" evidence="2">
    <location>
        <position position="91"/>
    </location>
    <ligand>
        <name>Fe cation</name>
        <dbReference type="ChEBI" id="CHEBI:24875"/>
    </ligand>
</feature>
<reference key="1">
    <citation type="submission" date="2010-11" db="EMBL/GenBank/DDBJ databases">
        <title>The complete genome of Leadbetterella byssophila DSM 17132.</title>
        <authorList>
            <consortium name="US DOE Joint Genome Institute (JGI-PGF)"/>
            <person name="Lucas S."/>
            <person name="Copeland A."/>
            <person name="Lapidus A."/>
            <person name="Glavina del Rio T."/>
            <person name="Dalin E."/>
            <person name="Tice H."/>
            <person name="Bruce D."/>
            <person name="Goodwin L."/>
            <person name="Pitluck S."/>
            <person name="Kyrpides N."/>
            <person name="Mavromatis K."/>
            <person name="Ivanova N."/>
            <person name="Teshima H."/>
            <person name="Brettin T."/>
            <person name="Detter J.C."/>
            <person name="Han C."/>
            <person name="Tapia R."/>
            <person name="Land M."/>
            <person name="Hauser L."/>
            <person name="Markowitz V."/>
            <person name="Cheng J.-F."/>
            <person name="Hugenholtz P."/>
            <person name="Woyke T."/>
            <person name="Wu D."/>
            <person name="Tindall B."/>
            <person name="Pomrenke H.G."/>
            <person name="Brambilla E."/>
            <person name="Klenk H.-P."/>
            <person name="Eisen J.A."/>
        </authorList>
    </citation>
    <scope>NUCLEOTIDE SEQUENCE [LARGE SCALE GENOMIC DNA]</scope>
    <source>
        <strain>DSM 17132</strain>
    </source>
</reference>
<dbReference type="HOGENOM" id="CLU_096072_6_1_10"/>
<evidence type="ECO:0000256" key="1">
    <source>
        <dbReference type="PIRSR" id="PIRSR602481-1"/>
    </source>
</evidence>
<dbReference type="GO" id="GO:0008270">
    <property type="term" value="F:zinc ion binding"/>
    <property type="evidence" value="ECO:0007669"/>
    <property type="project" value="TreeGrafter"/>
</dbReference>
<accession>E4RT60</accession>
<dbReference type="SUPFAM" id="SSF46785">
    <property type="entry name" value="Winged helix' DNA-binding domain"/>
    <property type="match status" value="1"/>
</dbReference>
<reference evidence="3 4" key="2">
    <citation type="journal article" date="2011" name="Stand. Genomic Sci.">
        <title>Complete genome sequence of Leadbetterella byssophila type strain (4M15).</title>
        <authorList>
            <person name="Abt B."/>
            <person name="Teshima H."/>
            <person name="Lucas S."/>
            <person name="Lapidus A."/>
            <person name="Del Rio T.G."/>
            <person name="Nolan M."/>
            <person name="Tice H."/>
            <person name="Cheng J.F."/>
            <person name="Pitluck S."/>
            <person name="Liolios K."/>
            <person name="Pagani I."/>
            <person name="Ivanova N."/>
            <person name="Mavromatis K."/>
            <person name="Pati A."/>
            <person name="Tapia R."/>
            <person name="Han C."/>
            <person name="Goodwin L."/>
            <person name="Chen A."/>
            <person name="Palaniappan K."/>
            <person name="Land M."/>
            <person name="Hauser L."/>
            <person name="Chang Y.J."/>
            <person name="Jeffries C.D."/>
            <person name="Rohde M."/>
            <person name="Goker M."/>
            <person name="Tindall B.J."/>
            <person name="Detter J.C."/>
            <person name="Woyke T."/>
            <person name="Bristow J."/>
            <person name="Eisen J.A."/>
            <person name="Markowitz V."/>
            <person name="Hugenholtz P."/>
            <person name="Klenk H.P."/>
            <person name="Kyrpides N.C."/>
        </authorList>
    </citation>
    <scope>NUCLEOTIDE SEQUENCE [LARGE SCALE GENOMIC DNA]</scope>
    <source>
        <strain evidence="4">DSM 17132 / JCM 16389 / KACC 11308 / NBRC 106382 / 4M15</strain>
    </source>
</reference>
<sequence>MNSNSHILRDNGLRVTETRQVILDKFQERQSAISQSDIEADLGADIDRVTVYRTLKTFVERGIIHKILDDKGGVKYAMCKESCAHGDHHHDHLHFKCSVCQETTCLEKHLIPKMQLPEGYQQEEVNILVQGICPNCK</sequence>
<keyword evidence="1" id="KW-0862">Zinc</keyword>
<dbReference type="GO" id="GO:0000976">
    <property type="term" value="F:transcription cis-regulatory region binding"/>
    <property type="evidence" value="ECO:0007669"/>
    <property type="project" value="TreeGrafter"/>
</dbReference>
<dbReference type="PANTHER" id="PTHR33202">
    <property type="entry name" value="ZINC UPTAKE REGULATION PROTEIN"/>
    <property type="match status" value="1"/>
</dbReference>
<protein>
    <submittedName>
        <fullName evidence="3">Ferric uptake regulator, Fur family</fullName>
    </submittedName>
</protein>
<keyword evidence="4" id="KW-1185">Reference proteome</keyword>
<evidence type="ECO:0000313" key="3">
    <source>
        <dbReference type="EMBL" id="ADQ18598.1"/>
    </source>
</evidence>
<keyword evidence="2" id="KW-0408">Iron</keyword>
<gene>
    <name evidence="3" type="ordered locus">Lbys_2936</name>
</gene>
<dbReference type="GO" id="GO:1900376">
    <property type="term" value="P:regulation of secondary metabolite biosynthetic process"/>
    <property type="evidence" value="ECO:0007669"/>
    <property type="project" value="TreeGrafter"/>
</dbReference>
<dbReference type="InterPro" id="IPR036388">
    <property type="entry name" value="WH-like_DNA-bd_sf"/>
</dbReference>
<dbReference type="KEGG" id="lby:Lbys_2936"/>
<proteinExistence type="predicted"/>
<feature type="binding site" evidence="2">
    <location>
        <position position="89"/>
    </location>
    <ligand>
        <name>Fe cation</name>
        <dbReference type="ChEBI" id="CHEBI:24875"/>
    </ligand>
</feature>
<comment type="cofactor">
    <cofactor evidence="1">
        <name>Zn(2+)</name>
        <dbReference type="ChEBI" id="CHEBI:29105"/>
    </cofactor>
    <text evidence="1">Binds 1 zinc ion per subunit.</text>
</comment>
<dbReference type="OrthoDB" id="594893at2"/>
<dbReference type="GO" id="GO:0045892">
    <property type="term" value="P:negative regulation of DNA-templated transcription"/>
    <property type="evidence" value="ECO:0007669"/>
    <property type="project" value="TreeGrafter"/>
</dbReference>
<dbReference type="InterPro" id="IPR036390">
    <property type="entry name" value="WH_DNA-bd_sf"/>
</dbReference>
<dbReference type="EMBL" id="CP002305">
    <property type="protein sequence ID" value="ADQ18598.1"/>
    <property type="molecule type" value="Genomic_DNA"/>
</dbReference>
<dbReference type="AlphaFoldDB" id="E4RT60"/>
<dbReference type="Pfam" id="PF01475">
    <property type="entry name" value="FUR"/>
    <property type="match status" value="1"/>
</dbReference>